<feature type="compositionally biased region" description="Basic and acidic residues" evidence="1">
    <location>
        <begin position="114"/>
        <end position="124"/>
    </location>
</feature>
<gene>
    <name evidence="3" type="ORF">GCM10011572_20670</name>
    <name evidence="4" type="ORF">GM672_03870</name>
</gene>
<sequence>MRRRQAGLSLVAVALAMAALAALAMAALFSMRHERNLFAEGWRKVAGPGAPAIAAQASGPESSTAPLRKCTIDGRTVISNTECGHRGKVIAIHDSHGIEAPKAPPAPAEPQQGLREKMLERAMP</sequence>
<dbReference type="AlphaFoldDB" id="A0A6I3SVT6"/>
<organism evidence="4 5">
    <name type="scientific">Pseudoduganella buxea</name>
    <dbReference type="NCBI Taxonomy" id="1949069"/>
    <lineage>
        <taxon>Bacteria</taxon>
        <taxon>Pseudomonadati</taxon>
        <taxon>Pseudomonadota</taxon>
        <taxon>Betaproteobacteria</taxon>
        <taxon>Burkholderiales</taxon>
        <taxon>Oxalobacteraceae</taxon>
        <taxon>Telluria group</taxon>
        <taxon>Pseudoduganella</taxon>
    </lineage>
</organism>
<feature type="chain" id="PRO_5026058583" evidence="2">
    <location>
        <begin position="27"/>
        <end position="124"/>
    </location>
</feature>
<reference evidence="6" key="2">
    <citation type="journal article" date="2019" name="Int. J. Syst. Evol. Microbiol.">
        <title>The Global Catalogue of Microorganisms (GCM) 10K type strain sequencing project: providing services to taxonomists for standard genome sequencing and annotation.</title>
        <authorList>
            <consortium name="The Broad Institute Genomics Platform"/>
            <consortium name="The Broad Institute Genome Sequencing Center for Infectious Disease"/>
            <person name="Wu L."/>
            <person name="Ma J."/>
        </authorList>
    </citation>
    <scope>NUCLEOTIDE SEQUENCE [LARGE SCALE GENOMIC DNA]</scope>
    <source>
        <strain evidence="6">CGMCC 1.15931</strain>
    </source>
</reference>
<dbReference type="EMBL" id="WNKZ01000006">
    <property type="protein sequence ID" value="MTV51867.1"/>
    <property type="molecule type" value="Genomic_DNA"/>
</dbReference>
<feature type="signal peptide" evidence="2">
    <location>
        <begin position="1"/>
        <end position="26"/>
    </location>
</feature>
<protein>
    <submittedName>
        <fullName evidence="4">DUF4124 domain-containing protein</fullName>
    </submittedName>
</protein>
<dbReference type="Proteomes" id="UP000622638">
    <property type="component" value="Unassembled WGS sequence"/>
</dbReference>
<keyword evidence="6" id="KW-1185">Reference proteome</keyword>
<dbReference type="OrthoDB" id="8778598at2"/>
<evidence type="ECO:0000313" key="3">
    <source>
        <dbReference type="EMBL" id="GGB98607.1"/>
    </source>
</evidence>
<comment type="caution">
    <text evidence="4">The sequence shown here is derived from an EMBL/GenBank/DDBJ whole genome shotgun (WGS) entry which is preliminary data.</text>
</comment>
<accession>A0A6I3SVT6</accession>
<reference evidence="3" key="4">
    <citation type="submission" date="2024-05" db="EMBL/GenBank/DDBJ databases">
        <authorList>
            <person name="Sun Q."/>
            <person name="Zhou Y."/>
        </authorList>
    </citation>
    <scope>NUCLEOTIDE SEQUENCE</scope>
    <source>
        <strain evidence="3">CGMCC 1.15931</strain>
    </source>
</reference>
<evidence type="ECO:0000256" key="1">
    <source>
        <dbReference type="SAM" id="MobiDB-lite"/>
    </source>
</evidence>
<proteinExistence type="predicted"/>
<dbReference type="Proteomes" id="UP000430634">
    <property type="component" value="Unassembled WGS sequence"/>
</dbReference>
<evidence type="ECO:0000313" key="5">
    <source>
        <dbReference type="Proteomes" id="UP000430634"/>
    </source>
</evidence>
<evidence type="ECO:0000313" key="4">
    <source>
        <dbReference type="EMBL" id="MTV51867.1"/>
    </source>
</evidence>
<name>A0A6I3SVT6_9BURK</name>
<dbReference type="EMBL" id="BMKG01000007">
    <property type="protein sequence ID" value="GGB98607.1"/>
    <property type="molecule type" value="Genomic_DNA"/>
</dbReference>
<feature type="region of interest" description="Disordered" evidence="1">
    <location>
        <begin position="96"/>
        <end position="124"/>
    </location>
</feature>
<reference evidence="4 5" key="3">
    <citation type="submission" date="2019-11" db="EMBL/GenBank/DDBJ databases">
        <title>Type strains purchased from KCTC, JCM and DSMZ.</title>
        <authorList>
            <person name="Lu H."/>
        </authorList>
    </citation>
    <scope>NUCLEOTIDE SEQUENCE [LARGE SCALE GENOMIC DNA]</scope>
    <source>
        <strain evidence="4 5">KCTC 52429</strain>
    </source>
</reference>
<evidence type="ECO:0000256" key="2">
    <source>
        <dbReference type="SAM" id="SignalP"/>
    </source>
</evidence>
<keyword evidence="2" id="KW-0732">Signal</keyword>
<evidence type="ECO:0000313" key="6">
    <source>
        <dbReference type="Proteomes" id="UP000622638"/>
    </source>
</evidence>
<reference evidence="3" key="1">
    <citation type="journal article" date="2014" name="Int. J. Syst. Evol. Microbiol.">
        <title>Complete genome of a new Firmicutes species belonging to the dominant human colonic microbiota ('Ruminococcus bicirculans') reveals two chromosomes and a selective capacity to utilize plant glucans.</title>
        <authorList>
            <consortium name="NISC Comparative Sequencing Program"/>
            <person name="Wegmann U."/>
            <person name="Louis P."/>
            <person name="Goesmann A."/>
            <person name="Henrissat B."/>
            <person name="Duncan S.H."/>
            <person name="Flint H.J."/>
        </authorList>
    </citation>
    <scope>NUCLEOTIDE SEQUENCE</scope>
    <source>
        <strain evidence="3">CGMCC 1.15931</strain>
    </source>
</reference>
<dbReference type="RefSeq" id="WP_155469208.1">
    <property type="nucleotide sequence ID" value="NZ_BMKG01000007.1"/>
</dbReference>